<keyword evidence="3" id="KW-0812">Transmembrane</keyword>
<accession>A0ABN9SHN1</accession>
<evidence type="ECO:0000256" key="3">
    <source>
        <dbReference type="ARBA" id="ARBA00022692"/>
    </source>
</evidence>
<proteinExistence type="predicted"/>
<keyword evidence="7" id="KW-1185">Reference proteome</keyword>
<evidence type="ECO:0000256" key="2">
    <source>
        <dbReference type="ARBA" id="ARBA00022448"/>
    </source>
</evidence>
<dbReference type="Pfam" id="PF08449">
    <property type="entry name" value="UAA"/>
    <property type="match status" value="1"/>
</dbReference>
<keyword evidence="5" id="KW-0472">Membrane</keyword>
<feature type="non-terminal residue" evidence="6">
    <location>
        <position position="234"/>
    </location>
</feature>
<protein>
    <recommendedName>
        <fullName evidence="8">Protein RFT1 homolog</fullName>
    </recommendedName>
</protein>
<organism evidence="6 7">
    <name type="scientific">Prorocentrum cordatum</name>
    <dbReference type="NCBI Taxonomy" id="2364126"/>
    <lineage>
        <taxon>Eukaryota</taxon>
        <taxon>Sar</taxon>
        <taxon>Alveolata</taxon>
        <taxon>Dinophyceae</taxon>
        <taxon>Prorocentrales</taxon>
        <taxon>Prorocentraceae</taxon>
        <taxon>Prorocentrum</taxon>
    </lineage>
</organism>
<evidence type="ECO:0000256" key="5">
    <source>
        <dbReference type="ARBA" id="ARBA00023136"/>
    </source>
</evidence>
<dbReference type="PANTHER" id="PTHR10778">
    <property type="entry name" value="SOLUTE CARRIER FAMILY 35 MEMBER B"/>
    <property type="match status" value="1"/>
</dbReference>
<keyword evidence="2" id="KW-0813">Transport</keyword>
<evidence type="ECO:0000256" key="4">
    <source>
        <dbReference type="ARBA" id="ARBA00022989"/>
    </source>
</evidence>
<feature type="non-terminal residue" evidence="6">
    <location>
        <position position="1"/>
    </location>
</feature>
<gene>
    <name evidence="6" type="ORF">PCOR1329_LOCUS29601</name>
</gene>
<dbReference type="PANTHER" id="PTHR10778:SF8">
    <property type="entry name" value="ADENOSINE 3'-PHOSPHO 5'-PHOSPHOSULFATE TRANSPORTER 2"/>
    <property type="match status" value="1"/>
</dbReference>
<name>A0ABN9SHN1_9DINO</name>
<evidence type="ECO:0000313" key="6">
    <source>
        <dbReference type="EMBL" id="CAK0831198.1"/>
    </source>
</evidence>
<comment type="caution">
    <text evidence="6">The sequence shown here is derived from an EMBL/GenBank/DDBJ whole genome shotgun (WGS) entry which is preliminary data.</text>
</comment>
<evidence type="ECO:0008006" key="8">
    <source>
        <dbReference type="Google" id="ProtNLM"/>
    </source>
</evidence>
<dbReference type="EMBL" id="CAUYUJ010011154">
    <property type="protein sequence ID" value="CAK0831198.1"/>
    <property type="molecule type" value="Genomic_DNA"/>
</dbReference>
<sequence>PLEPMVMENRPIIKSAKVPSVMLGGVLVNRARPSPAERCWAAAMMLGLVLFGLGDRLESLRFSLFGVLLLLVNLVGSSATANLQQRALQGERRPRAGGCGEEVECLMLAQYAVSAALLLAVAALTGELGAAAAWYARQGPGAAVATLLDNVLSYAGLEGVMRITAEFDSTRANVVCSARKALTFCFSYRTAADLFFAKPFGALHAAGLPLVLAGGAGLHRAGAAGRAGDARGKA</sequence>
<dbReference type="Proteomes" id="UP001189429">
    <property type="component" value="Unassembled WGS sequence"/>
</dbReference>
<comment type="subcellular location">
    <subcellularLocation>
        <location evidence="1">Membrane</location>
        <topology evidence="1">Multi-pass membrane protein</topology>
    </subcellularLocation>
</comment>
<evidence type="ECO:0000313" key="7">
    <source>
        <dbReference type="Proteomes" id="UP001189429"/>
    </source>
</evidence>
<reference evidence="6" key="1">
    <citation type="submission" date="2023-10" db="EMBL/GenBank/DDBJ databases">
        <authorList>
            <person name="Chen Y."/>
            <person name="Shah S."/>
            <person name="Dougan E. K."/>
            <person name="Thang M."/>
            <person name="Chan C."/>
        </authorList>
    </citation>
    <scope>NUCLEOTIDE SEQUENCE [LARGE SCALE GENOMIC DNA]</scope>
</reference>
<evidence type="ECO:0000256" key="1">
    <source>
        <dbReference type="ARBA" id="ARBA00004141"/>
    </source>
</evidence>
<keyword evidence="4" id="KW-1133">Transmembrane helix</keyword>
<dbReference type="InterPro" id="IPR013657">
    <property type="entry name" value="SCL35B1-4/HUT1"/>
</dbReference>